<dbReference type="CDD" id="cd08071">
    <property type="entry name" value="MPN_DUF2466"/>
    <property type="match status" value="1"/>
</dbReference>
<evidence type="ECO:0000256" key="3">
    <source>
        <dbReference type="ARBA" id="ARBA00022801"/>
    </source>
</evidence>
<evidence type="ECO:0000256" key="1">
    <source>
        <dbReference type="ARBA" id="ARBA00022670"/>
    </source>
</evidence>
<dbReference type="InterPro" id="IPR046778">
    <property type="entry name" value="UPF0758_N"/>
</dbReference>
<proteinExistence type="inferred from homology"/>
<keyword evidence="1" id="KW-0645">Protease</keyword>
<dbReference type="EMBL" id="JAUZQE010000023">
    <property type="protein sequence ID" value="MDR4126371.1"/>
    <property type="molecule type" value="Genomic_DNA"/>
</dbReference>
<gene>
    <name evidence="8" type="primary">radC</name>
    <name evidence="8" type="ORF">Q8947_10300</name>
</gene>
<sequence>MSSLPSSRPERPRERLLAHGPHVLTSAELLAIILRTGTPGCDAVALAHLLLQRCDGLRGLLACDATRLQRLPGLGSAKTCQILAISEISRRALEEELRTGETLDKPGRVKQYCTAQLAHLDIEHCIALYLDSRFRLIACEEVARGTLSQASVYPREVVKAALRHHAAALILAHNHPSGVAEASQADLALTRHLRTALGLVDVRLLDHLIVTRNSAVSLAEQGVL</sequence>
<keyword evidence="4" id="KW-0862">Zinc</keyword>
<keyword evidence="3" id="KW-0378">Hydrolase</keyword>
<evidence type="ECO:0000256" key="2">
    <source>
        <dbReference type="ARBA" id="ARBA00022723"/>
    </source>
</evidence>
<dbReference type="SUPFAM" id="SSF47781">
    <property type="entry name" value="RuvA domain 2-like"/>
    <property type="match status" value="1"/>
</dbReference>
<evidence type="ECO:0000256" key="4">
    <source>
        <dbReference type="ARBA" id="ARBA00022833"/>
    </source>
</evidence>
<keyword evidence="9" id="KW-1185">Reference proteome</keyword>
<feature type="domain" description="MPN" evidence="7">
    <location>
        <begin position="102"/>
        <end position="224"/>
    </location>
</feature>
<dbReference type="PROSITE" id="PS50249">
    <property type="entry name" value="MPN"/>
    <property type="match status" value="1"/>
</dbReference>
<dbReference type="PROSITE" id="PS01302">
    <property type="entry name" value="UPF0758"/>
    <property type="match status" value="1"/>
</dbReference>
<dbReference type="InterPro" id="IPR001405">
    <property type="entry name" value="UPF0758"/>
</dbReference>
<dbReference type="RefSeq" id="WP_165277507.1">
    <property type="nucleotide sequence ID" value="NZ_JAUZQE010000023.1"/>
</dbReference>
<dbReference type="InterPro" id="IPR037518">
    <property type="entry name" value="MPN"/>
</dbReference>
<keyword evidence="5" id="KW-0482">Metalloprotease</keyword>
<reference evidence="8 9" key="1">
    <citation type="submission" date="2023-08" db="EMBL/GenBank/DDBJ databases">
        <title>Alcaligenaceae gen. nov., a novel taxon isolated from the sludge of Yixing Pesticide Factory.</title>
        <authorList>
            <person name="Ruan L."/>
        </authorList>
    </citation>
    <scope>NUCLEOTIDE SEQUENCE [LARGE SCALE GENOMIC DNA]</scope>
    <source>
        <strain evidence="8 9">LG-2</strain>
    </source>
</reference>
<dbReference type="Pfam" id="PF20582">
    <property type="entry name" value="UPF0758_N"/>
    <property type="match status" value="1"/>
</dbReference>
<dbReference type="Pfam" id="PF04002">
    <property type="entry name" value="RadC"/>
    <property type="match status" value="1"/>
</dbReference>
<protein>
    <submittedName>
        <fullName evidence="8">DNA repair protein RadC</fullName>
    </submittedName>
</protein>
<organism evidence="8 9">
    <name type="scientific">Yanghanlia caeni</name>
    <dbReference type="NCBI Taxonomy" id="3064283"/>
    <lineage>
        <taxon>Bacteria</taxon>
        <taxon>Pseudomonadati</taxon>
        <taxon>Pseudomonadota</taxon>
        <taxon>Betaproteobacteria</taxon>
        <taxon>Burkholderiales</taxon>
        <taxon>Alcaligenaceae</taxon>
        <taxon>Yanghanlia</taxon>
    </lineage>
</organism>
<dbReference type="NCBIfam" id="TIGR00608">
    <property type="entry name" value="radc"/>
    <property type="match status" value="1"/>
</dbReference>
<evidence type="ECO:0000256" key="6">
    <source>
        <dbReference type="RuleBase" id="RU003797"/>
    </source>
</evidence>
<accession>A0ABU1D7E7</accession>
<comment type="caution">
    <text evidence="8">The sequence shown here is derived from an EMBL/GenBank/DDBJ whole genome shotgun (WGS) entry which is preliminary data.</text>
</comment>
<dbReference type="InterPro" id="IPR025657">
    <property type="entry name" value="RadC_JAB"/>
</dbReference>
<evidence type="ECO:0000256" key="5">
    <source>
        <dbReference type="ARBA" id="ARBA00023049"/>
    </source>
</evidence>
<dbReference type="InterPro" id="IPR020891">
    <property type="entry name" value="UPF0758_CS"/>
</dbReference>
<dbReference type="PANTHER" id="PTHR30471">
    <property type="entry name" value="DNA REPAIR PROTEIN RADC"/>
    <property type="match status" value="1"/>
</dbReference>
<dbReference type="PANTHER" id="PTHR30471:SF3">
    <property type="entry name" value="UPF0758 PROTEIN YEES-RELATED"/>
    <property type="match status" value="1"/>
</dbReference>
<comment type="similarity">
    <text evidence="6">Belongs to the UPF0758 family.</text>
</comment>
<dbReference type="NCBIfam" id="NF000642">
    <property type="entry name" value="PRK00024.1"/>
    <property type="match status" value="1"/>
</dbReference>
<keyword evidence="2" id="KW-0479">Metal-binding</keyword>
<dbReference type="Gene3D" id="3.40.140.10">
    <property type="entry name" value="Cytidine Deaminase, domain 2"/>
    <property type="match status" value="1"/>
</dbReference>
<evidence type="ECO:0000313" key="8">
    <source>
        <dbReference type="EMBL" id="MDR4126371.1"/>
    </source>
</evidence>
<dbReference type="Proteomes" id="UP001232156">
    <property type="component" value="Unassembled WGS sequence"/>
</dbReference>
<dbReference type="InterPro" id="IPR010994">
    <property type="entry name" value="RuvA_2-like"/>
</dbReference>
<name>A0ABU1D7E7_9BURK</name>
<evidence type="ECO:0000259" key="7">
    <source>
        <dbReference type="PROSITE" id="PS50249"/>
    </source>
</evidence>
<evidence type="ECO:0000313" key="9">
    <source>
        <dbReference type="Proteomes" id="UP001232156"/>
    </source>
</evidence>